<dbReference type="Proteomes" id="UP000001357">
    <property type="component" value="Unassembled WGS sequence"/>
</dbReference>
<keyword evidence="9" id="KW-1185">Reference proteome</keyword>
<dbReference type="GO" id="GO:0046872">
    <property type="term" value="F:metal ion binding"/>
    <property type="evidence" value="ECO:0007669"/>
    <property type="project" value="UniProtKB-KW"/>
</dbReference>
<comment type="pathway">
    <text evidence="1">Cofactor biosynthesis; ubiquinone biosynthesis.</text>
</comment>
<dbReference type="FunCoup" id="A9V9Z6">
    <property type="interactions" value="297"/>
</dbReference>
<sequence length="255" mass="28384">MAEQSHGGLNDALSWLALTEGLVQLDAPRSFADNMGNLINGVAPTRPLPTPFPVSPNDFAAAMAEMDQVRREDPWLVQALRSDHAGELAAVYIYRGARDAARLRPLPEGVHHFVNQHLETERGHLHYFETLLERRERSWLSPVWLVAGYALGFLPTLAGPHALYTTIHAVETYVEEHYNHHITPLLARGPKNAYPKLTAALQEFCSDEVEHAVDAGDRYGFRQLEDDLQGITLARAWSFIVRHGSATAVAIAKQI</sequence>
<dbReference type="eggNOG" id="KOG4061">
    <property type="taxonomic scope" value="Eukaryota"/>
</dbReference>
<proteinExistence type="predicted"/>
<name>A9V9Z6_MONBE</name>
<evidence type="ECO:0000256" key="5">
    <source>
        <dbReference type="ARBA" id="ARBA00023004"/>
    </source>
</evidence>
<organism evidence="8 9">
    <name type="scientific">Monosiga brevicollis</name>
    <name type="common">Choanoflagellate</name>
    <dbReference type="NCBI Taxonomy" id="81824"/>
    <lineage>
        <taxon>Eukaryota</taxon>
        <taxon>Choanoflagellata</taxon>
        <taxon>Craspedida</taxon>
        <taxon>Salpingoecidae</taxon>
        <taxon>Monosiga</taxon>
    </lineage>
</organism>
<protein>
    <recommendedName>
        <fullName evidence="10">Ubiquinone biosynthesis monooxygenase COQ7</fullName>
    </recommendedName>
</protein>
<evidence type="ECO:0000256" key="2">
    <source>
        <dbReference type="ARBA" id="ARBA00022688"/>
    </source>
</evidence>
<keyword evidence="4" id="KW-0560">Oxidoreductase</keyword>
<dbReference type="SUPFAM" id="SSF47240">
    <property type="entry name" value="Ferritin-like"/>
    <property type="match status" value="1"/>
</dbReference>
<dbReference type="CDD" id="cd01042">
    <property type="entry name" value="DMQH"/>
    <property type="match status" value="1"/>
</dbReference>
<dbReference type="KEGG" id="mbr:MONBRDRAFT_11685"/>
<dbReference type="InParanoid" id="A9V9Z6"/>
<keyword evidence="3" id="KW-0479">Metal-binding</keyword>
<dbReference type="PANTHER" id="PTHR11237:SF4">
    <property type="entry name" value="5-DEMETHOXYUBIQUINONE HYDROXYLASE, MITOCHONDRIAL"/>
    <property type="match status" value="1"/>
</dbReference>
<dbReference type="GeneID" id="5894820"/>
<keyword evidence="5" id="KW-0408">Iron</keyword>
<dbReference type="InterPro" id="IPR011566">
    <property type="entry name" value="Ubq_synth_Coq7"/>
</dbReference>
<accession>A9V9Z6</accession>
<reference evidence="8 9" key="1">
    <citation type="journal article" date="2008" name="Nature">
        <title>The genome of the choanoflagellate Monosiga brevicollis and the origin of metazoans.</title>
        <authorList>
            <consortium name="JGI Sequencing"/>
            <person name="King N."/>
            <person name="Westbrook M.J."/>
            <person name="Young S.L."/>
            <person name="Kuo A."/>
            <person name="Abedin M."/>
            <person name="Chapman J."/>
            <person name="Fairclough S."/>
            <person name="Hellsten U."/>
            <person name="Isogai Y."/>
            <person name="Letunic I."/>
            <person name="Marr M."/>
            <person name="Pincus D."/>
            <person name="Putnam N."/>
            <person name="Rokas A."/>
            <person name="Wright K.J."/>
            <person name="Zuzow R."/>
            <person name="Dirks W."/>
            <person name="Good M."/>
            <person name="Goodstein D."/>
            <person name="Lemons D."/>
            <person name="Li W."/>
            <person name="Lyons J.B."/>
            <person name="Morris A."/>
            <person name="Nichols S."/>
            <person name="Richter D.J."/>
            <person name="Salamov A."/>
            <person name="Bork P."/>
            <person name="Lim W.A."/>
            <person name="Manning G."/>
            <person name="Miller W.T."/>
            <person name="McGinnis W."/>
            <person name="Shapiro H."/>
            <person name="Tjian R."/>
            <person name="Grigoriev I.V."/>
            <person name="Rokhsar D."/>
        </authorList>
    </citation>
    <scope>NUCLEOTIDE SEQUENCE [LARGE SCALE GENOMIC DNA]</scope>
    <source>
        <strain evidence="9">MX1 / ATCC 50154</strain>
    </source>
</reference>
<gene>
    <name evidence="8" type="ORF">MONBRDRAFT_11685</name>
</gene>
<dbReference type="STRING" id="81824.A9V9Z6"/>
<dbReference type="GO" id="GO:0004497">
    <property type="term" value="F:monooxygenase activity"/>
    <property type="evidence" value="ECO:0007669"/>
    <property type="project" value="UniProtKB-KW"/>
</dbReference>
<evidence type="ECO:0000256" key="4">
    <source>
        <dbReference type="ARBA" id="ARBA00023002"/>
    </source>
</evidence>
<keyword evidence="6" id="KW-0503">Monooxygenase</keyword>
<evidence type="ECO:0008006" key="10">
    <source>
        <dbReference type="Google" id="ProtNLM"/>
    </source>
</evidence>
<evidence type="ECO:0000313" key="8">
    <source>
        <dbReference type="EMBL" id="EDQ85575.1"/>
    </source>
</evidence>
<dbReference type="GO" id="GO:0006744">
    <property type="term" value="P:ubiquinone biosynthetic process"/>
    <property type="evidence" value="ECO:0000318"/>
    <property type="project" value="GO_Central"/>
</dbReference>
<dbReference type="OMA" id="ENEMPLF"/>
<evidence type="ECO:0000256" key="7">
    <source>
        <dbReference type="ARBA" id="ARBA00023136"/>
    </source>
</evidence>
<dbReference type="Pfam" id="PF03232">
    <property type="entry name" value="COQ7"/>
    <property type="match status" value="1"/>
</dbReference>
<dbReference type="AlphaFoldDB" id="A9V9Z6"/>
<evidence type="ECO:0000256" key="3">
    <source>
        <dbReference type="ARBA" id="ARBA00022723"/>
    </source>
</evidence>
<evidence type="ECO:0000256" key="1">
    <source>
        <dbReference type="ARBA" id="ARBA00004749"/>
    </source>
</evidence>
<keyword evidence="7" id="KW-0472">Membrane</keyword>
<dbReference type="PANTHER" id="PTHR11237">
    <property type="entry name" value="COENZYME Q10 BIOSYNTHESIS PROTEIN 7"/>
    <property type="match status" value="1"/>
</dbReference>
<dbReference type="InterPro" id="IPR009078">
    <property type="entry name" value="Ferritin-like_SF"/>
</dbReference>
<dbReference type="RefSeq" id="XP_001749524.1">
    <property type="nucleotide sequence ID" value="XM_001749472.1"/>
</dbReference>
<dbReference type="EMBL" id="CH991572">
    <property type="protein sequence ID" value="EDQ85575.1"/>
    <property type="molecule type" value="Genomic_DNA"/>
</dbReference>
<keyword evidence="2" id="KW-0831">Ubiquinone biosynthesis</keyword>
<evidence type="ECO:0000256" key="6">
    <source>
        <dbReference type="ARBA" id="ARBA00023033"/>
    </source>
</evidence>
<dbReference type="GO" id="GO:0005743">
    <property type="term" value="C:mitochondrial inner membrane"/>
    <property type="evidence" value="ECO:0000318"/>
    <property type="project" value="GO_Central"/>
</dbReference>
<evidence type="ECO:0000313" key="9">
    <source>
        <dbReference type="Proteomes" id="UP000001357"/>
    </source>
</evidence>